<dbReference type="InterPro" id="IPR011600">
    <property type="entry name" value="Pept_C14_caspase"/>
</dbReference>
<dbReference type="Pfam" id="PF00656">
    <property type="entry name" value="Peptidase_C14"/>
    <property type="match status" value="1"/>
</dbReference>
<evidence type="ECO:0000259" key="1">
    <source>
        <dbReference type="Pfam" id="PF00656"/>
    </source>
</evidence>
<gene>
    <name evidence="2" type="ORF">PY650_26680</name>
</gene>
<protein>
    <submittedName>
        <fullName evidence="2">Caspase family protein</fullName>
    </submittedName>
</protein>
<sequence>MPEQNKDFALVVGFNHYPFYADGGNLRGAIADACKFADWLKDKQSGGGLPDANCKLITSTGDPLAPDVQQIEDALVEIWQLANAVGGGRRFYLFFSGHGHSFDTVGQQLPDVALCLPRWSRELPNKSISANHLMGWVQRCMPFSEIVMFFDCCRSRILKSRAQDTAGGCPTAREGYQDTKIVSIFAAEHEQRAFEGAQDADTEVRGYFTTALLAGLKGAAAPAGEDITQFALWDYLQAEVPRLAKVDGRQQVPKRGMQLPPERLVFGSPSPLGPAPGPAAAASNFEIRFKGWRNGSIRLRDADSKVLREGPASSGPWPVMFKYEVNLLEHVETGDTMSIFFRPGMEGQHATF</sequence>
<reference evidence="2" key="1">
    <citation type="submission" date="2023-06" db="EMBL/GenBank/DDBJ databases">
        <title>Phylogenetic Diversity of Rhizobium strains.</title>
        <authorList>
            <person name="Moura F.T."/>
            <person name="Helene L.C.F."/>
            <person name="Hungria M."/>
        </authorList>
    </citation>
    <scope>NUCLEOTIDE SEQUENCE</scope>
    <source>
        <strain evidence="2">CCGE524</strain>
    </source>
</reference>
<dbReference type="EMBL" id="JARFYN010000045">
    <property type="protein sequence ID" value="MDL2409158.1"/>
    <property type="molecule type" value="Genomic_DNA"/>
</dbReference>
<evidence type="ECO:0000313" key="2">
    <source>
        <dbReference type="EMBL" id="MDL2409158.1"/>
    </source>
</evidence>
<proteinExistence type="predicted"/>
<comment type="caution">
    <text evidence="2">The sequence shown here is derived from an EMBL/GenBank/DDBJ whole genome shotgun (WGS) entry which is preliminary data.</text>
</comment>
<dbReference type="Proteomes" id="UP001172630">
    <property type="component" value="Unassembled WGS sequence"/>
</dbReference>
<accession>A0ABT7KMJ6</accession>
<name>A0ABT7KMJ6_9HYPH</name>
<organism evidence="2 3">
    <name type="scientific">Rhizobium calliandrae</name>
    <dbReference type="NCBI Taxonomy" id="1312182"/>
    <lineage>
        <taxon>Bacteria</taxon>
        <taxon>Pseudomonadati</taxon>
        <taxon>Pseudomonadota</taxon>
        <taxon>Alphaproteobacteria</taxon>
        <taxon>Hyphomicrobiales</taxon>
        <taxon>Rhizobiaceae</taxon>
        <taxon>Rhizobium/Agrobacterium group</taxon>
        <taxon>Rhizobium</taxon>
    </lineage>
</organism>
<dbReference type="Gene3D" id="3.40.50.1460">
    <property type="match status" value="1"/>
</dbReference>
<keyword evidence="3" id="KW-1185">Reference proteome</keyword>
<feature type="domain" description="Peptidase C14 caspase" evidence="1">
    <location>
        <begin position="8"/>
        <end position="228"/>
    </location>
</feature>
<dbReference type="RefSeq" id="WP_285882601.1">
    <property type="nucleotide sequence ID" value="NZ_JARFYN010000045.1"/>
</dbReference>
<evidence type="ECO:0000313" key="3">
    <source>
        <dbReference type="Proteomes" id="UP001172630"/>
    </source>
</evidence>